<proteinExistence type="predicted"/>
<keyword evidence="2" id="KW-1185">Reference proteome</keyword>
<dbReference type="EMBL" id="CP056775">
    <property type="protein sequence ID" value="QRR00326.1"/>
    <property type="molecule type" value="Genomic_DNA"/>
</dbReference>
<organism evidence="1 2">
    <name type="scientific">Dyadobacter sandarakinus</name>
    <dbReference type="NCBI Taxonomy" id="2747268"/>
    <lineage>
        <taxon>Bacteria</taxon>
        <taxon>Pseudomonadati</taxon>
        <taxon>Bacteroidota</taxon>
        <taxon>Cytophagia</taxon>
        <taxon>Cytophagales</taxon>
        <taxon>Spirosomataceae</taxon>
        <taxon>Dyadobacter</taxon>
    </lineage>
</organism>
<dbReference type="Proteomes" id="UP000612680">
    <property type="component" value="Chromosome"/>
</dbReference>
<gene>
    <name evidence="1" type="ORF">HWI92_05095</name>
</gene>
<dbReference type="RefSeq" id="WP_204661271.1">
    <property type="nucleotide sequence ID" value="NZ_CP056775.1"/>
</dbReference>
<dbReference type="InterPro" id="IPR025365">
    <property type="entry name" value="DUF4269"/>
</dbReference>
<protein>
    <submittedName>
        <fullName evidence="1">DUF4269 domain-containing protein</fullName>
    </submittedName>
</protein>
<evidence type="ECO:0000313" key="1">
    <source>
        <dbReference type="EMBL" id="QRR00326.1"/>
    </source>
</evidence>
<reference evidence="1 2" key="1">
    <citation type="submission" date="2020-06" db="EMBL/GenBank/DDBJ databases">
        <title>Dyadobacter sandarakinus sp. nov., isolated from the soil of the Arctic Yellow River Station.</title>
        <authorList>
            <person name="Zhang Y."/>
            <person name="Peng F."/>
        </authorList>
    </citation>
    <scope>NUCLEOTIDE SEQUENCE [LARGE SCALE GENOMIC DNA]</scope>
    <source>
        <strain evidence="1 2">Q3-56</strain>
    </source>
</reference>
<dbReference type="Pfam" id="PF14091">
    <property type="entry name" value="DUF4269"/>
    <property type="match status" value="1"/>
</dbReference>
<accession>A0ABX7I2L2</accession>
<sequence>MIDFKNISYLAQGSDDQKYIYNLLCKTAILDILGKHDPIVVGTFPLDIHVDGSDLDIICHCTDTRNFGEYLTIHFGKYDNYKLHYPDDVNPEGVIAYFEIEGQPFEIFGQDLPSEMQMGYMHMVAEYLLLSKYGEEFKREVVELKKCGLKTEPAFCELLGITGDPFAGLLEFHN</sequence>
<evidence type="ECO:0000313" key="2">
    <source>
        <dbReference type="Proteomes" id="UP000612680"/>
    </source>
</evidence>
<name>A0ABX7I2L2_9BACT</name>